<accession>A0ABU5IW14</accession>
<organism evidence="2 3">
    <name type="scientific">Robertmurraya mangrovi</name>
    <dbReference type="NCBI Taxonomy" id="3098077"/>
    <lineage>
        <taxon>Bacteria</taxon>
        <taxon>Bacillati</taxon>
        <taxon>Bacillota</taxon>
        <taxon>Bacilli</taxon>
        <taxon>Bacillales</taxon>
        <taxon>Bacillaceae</taxon>
        <taxon>Robertmurraya</taxon>
    </lineage>
</organism>
<sequence length="79" mass="9204">MKKYLYFLMLFGVFFPTFHKIAIVLDNINLCSSYSILTSIQLYGLDSMKNLIISSLAALTSYFFTNVFLDWDTKKKDQL</sequence>
<keyword evidence="1" id="KW-0472">Membrane</keyword>
<evidence type="ECO:0000313" key="2">
    <source>
        <dbReference type="EMBL" id="MDZ5471338.1"/>
    </source>
</evidence>
<gene>
    <name evidence="2" type="ORF">SM124_06220</name>
</gene>
<protein>
    <submittedName>
        <fullName evidence="2">Uncharacterized protein</fullName>
    </submittedName>
</protein>
<feature type="transmembrane region" description="Helical" evidence="1">
    <location>
        <begin position="5"/>
        <end position="25"/>
    </location>
</feature>
<name>A0ABU5IW14_9BACI</name>
<keyword evidence="1" id="KW-1133">Transmembrane helix</keyword>
<dbReference type="Proteomes" id="UP001290455">
    <property type="component" value="Unassembled WGS sequence"/>
</dbReference>
<dbReference type="RefSeq" id="WP_322445636.1">
    <property type="nucleotide sequence ID" value="NZ_JAXOFX010000003.1"/>
</dbReference>
<comment type="caution">
    <text evidence="2">The sequence shown here is derived from an EMBL/GenBank/DDBJ whole genome shotgun (WGS) entry which is preliminary data.</text>
</comment>
<proteinExistence type="predicted"/>
<dbReference type="EMBL" id="JAXOFX010000003">
    <property type="protein sequence ID" value="MDZ5471338.1"/>
    <property type="molecule type" value="Genomic_DNA"/>
</dbReference>
<feature type="transmembrane region" description="Helical" evidence="1">
    <location>
        <begin position="51"/>
        <end position="69"/>
    </location>
</feature>
<keyword evidence="3" id="KW-1185">Reference proteome</keyword>
<evidence type="ECO:0000313" key="3">
    <source>
        <dbReference type="Proteomes" id="UP001290455"/>
    </source>
</evidence>
<keyword evidence="1" id="KW-0812">Transmembrane</keyword>
<reference evidence="2 3" key="1">
    <citation type="submission" date="2023-11" db="EMBL/GenBank/DDBJ databases">
        <title>Bacillus jintuensis, isolated from a mudflat on the Beibu Gulf coast.</title>
        <authorList>
            <person name="Li M."/>
        </authorList>
    </citation>
    <scope>NUCLEOTIDE SEQUENCE [LARGE SCALE GENOMIC DNA]</scope>
    <source>
        <strain evidence="2 3">31A1R</strain>
    </source>
</reference>
<evidence type="ECO:0000256" key="1">
    <source>
        <dbReference type="SAM" id="Phobius"/>
    </source>
</evidence>